<dbReference type="InterPro" id="IPR050399">
    <property type="entry name" value="HPr"/>
</dbReference>
<sequence length="91" mass="9966">MAKFTATVVDPIGIHARPASKIVTVSSKFKSDIKIVVNEKTGNLKSIMNIMALGIKQGQKILVETEGEDADLALEEIKKTMLENQVIEIIE</sequence>
<comment type="subcellular location">
    <subcellularLocation>
        <location evidence="2">Cytoplasm</location>
    </subcellularLocation>
</comment>
<keyword evidence="8" id="KW-1185">Reference proteome</keyword>
<comment type="function">
    <text evidence="1">General (non sugar-specific) component of the phosphoenolpyruvate-dependent sugar phosphotransferase system (sugar PTS). This major carbohydrate active-transport system catalyzes the phosphorylation of incoming sugar substrates concomitantly with their translocation across the cell membrane. The phosphoryl group from phosphoenolpyruvate (PEP) is transferred to the phosphoryl carrier protein HPr by enzyme I. Phospho-HPr then transfers it to the PTS EIIA domain.</text>
</comment>
<evidence type="ECO:0000256" key="5">
    <source>
        <dbReference type="ARBA" id="ARBA00022683"/>
    </source>
</evidence>
<dbReference type="Proteomes" id="UP001059252">
    <property type="component" value="Chromosome"/>
</dbReference>
<evidence type="ECO:0000313" key="8">
    <source>
        <dbReference type="Proteomes" id="UP001059252"/>
    </source>
</evidence>
<dbReference type="PRINTS" id="PR00107">
    <property type="entry name" value="PHOSPHOCPHPR"/>
</dbReference>
<dbReference type="NCBIfam" id="TIGR01003">
    <property type="entry name" value="PTS_HPr_family"/>
    <property type="match status" value="1"/>
</dbReference>
<gene>
    <name evidence="7" type="ORF">NV226_02530</name>
</gene>
<proteinExistence type="predicted"/>
<evidence type="ECO:0000256" key="2">
    <source>
        <dbReference type="ARBA" id="ARBA00004496"/>
    </source>
</evidence>
<evidence type="ECO:0000313" key="7">
    <source>
        <dbReference type="EMBL" id="UVD81579.1"/>
    </source>
</evidence>
<accession>A0ABY5R9X1</accession>
<dbReference type="PANTHER" id="PTHR33705:SF2">
    <property type="entry name" value="PHOSPHOCARRIER PROTEIN NPR"/>
    <property type="match status" value="1"/>
</dbReference>
<keyword evidence="5" id="KW-0598">Phosphotransferase system</keyword>
<dbReference type="RefSeq" id="WP_258210753.1">
    <property type="nucleotide sequence ID" value="NZ_CP102734.1"/>
</dbReference>
<dbReference type="SUPFAM" id="SSF55594">
    <property type="entry name" value="HPr-like"/>
    <property type="match status" value="1"/>
</dbReference>
<dbReference type="PANTHER" id="PTHR33705">
    <property type="entry name" value="PHOSPHOCARRIER PROTEIN HPR"/>
    <property type="match status" value="1"/>
</dbReference>
<dbReference type="InterPro" id="IPR035895">
    <property type="entry name" value="HPr-like_sf"/>
</dbReference>
<dbReference type="InterPro" id="IPR001020">
    <property type="entry name" value="PTS_HPr_His_P_site"/>
</dbReference>
<evidence type="ECO:0000256" key="4">
    <source>
        <dbReference type="ARBA" id="ARBA00022490"/>
    </source>
</evidence>
<dbReference type="Gene3D" id="3.30.1340.10">
    <property type="entry name" value="HPr-like"/>
    <property type="match status" value="1"/>
</dbReference>
<feature type="domain" description="HPr" evidence="6">
    <location>
        <begin position="1"/>
        <end position="91"/>
    </location>
</feature>
<reference evidence="7" key="1">
    <citation type="submission" date="2022-08" db="EMBL/GenBank/DDBJ databases">
        <title>Complete genome of Mycoplasma iguanae type strain 2327.</title>
        <authorList>
            <person name="Spergser J."/>
        </authorList>
    </citation>
    <scope>NUCLEOTIDE SEQUENCE</scope>
    <source>
        <strain evidence="7">2327</strain>
    </source>
</reference>
<dbReference type="CDD" id="cd00367">
    <property type="entry name" value="PTS-HPr_like"/>
    <property type="match status" value="1"/>
</dbReference>
<protein>
    <recommendedName>
        <fullName evidence="3">Phosphocarrier protein HPr</fullName>
    </recommendedName>
</protein>
<name>A0ABY5R9X1_9MOLU</name>
<dbReference type="PROSITE" id="PS00369">
    <property type="entry name" value="PTS_HPR_HIS"/>
    <property type="match status" value="1"/>
</dbReference>
<dbReference type="PROSITE" id="PS51350">
    <property type="entry name" value="PTS_HPR_DOM"/>
    <property type="match status" value="1"/>
</dbReference>
<organism evidence="7 8">
    <name type="scientific">Mycoplasma iguanae</name>
    <dbReference type="NCBI Taxonomy" id="292461"/>
    <lineage>
        <taxon>Bacteria</taxon>
        <taxon>Bacillati</taxon>
        <taxon>Mycoplasmatota</taxon>
        <taxon>Mollicutes</taxon>
        <taxon>Mycoplasmataceae</taxon>
        <taxon>Mycoplasma</taxon>
    </lineage>
</organism>
<dbReference type="Pfam" id="PF00381">
    <property type="entry name" value="PTS-HPr"/>
    <property type="match status" value="1"/>
</dbReference>
<evidence type="ECO:0000256" key="3">
    <source>
        <dbReference type="ARBA" id="ARBA00020422"/>
    </source>
</evidence>
<dbReference type="PROSITE" id="PS00589">
    <property type="entry name" value="PTS_HPR_SER"/>
    <property type="match status" value="1"/>
</dbReference>
<dbReference type="InterPro" id="IPR000032">
    <property type="entry name" value="HPr-like"/>
</dbReference>
<keyword evidence="4" id="KW-0963">Cytoplasm</keyword>
<dbReference type="InterPro" id="IPR002114">
    <property type="entry name" value="PTS_HPr_Ser_P_site"/>
</dbReference>
<evidence type="ECO:0000256" key="1">
    <source>
        <dbReference type="ARBA" id="ARBA00003681"/>
    </source>
</evidence>
<dbReference type="EMBL" id="CP102734">
    <property type="protein sequence ID" value="UVD81579.1"/>
    <property type="molecule type" value="Genomic_DNA"/>
</dbReference>
<evidence type="ECO:0000259" key="6">
    <source>
        <dbReference type="PROSITE" id="PS51350"/>
    </source>
</evidence>